<evidence type="ECO:0000256" key="2">
    <source>
        <dbReference type="ARBA" id="ARBA00022630"/>
    </source>
</evidence>
<evidence type="ECO:0000256" key="6">
    <source>
        <dbReference type="PIRSR" id="PIRSR028937-2"/>
    </source>
</evidence>
<sequence length="687" mass="74042">MASSELAGGKIAYTHSFSDAHMRTLEALMDTFIPSIPAPLSLDANGQVFYELSASKAGVTSYAAGLIQQKLKPDALRTVKVVLWLLSTRIGTYLMCGHDSFSGKAPFLRSFSEIPFPEREKLILSAWSHSPYLFFKVVFDALKIFAAYSFYTKVDGYGHNPAWKGIGYCGPDPAALEHRKKAEKAASRPLEGRVFDASGPKEGLSLQLKEAGFEVLEDVAQLASLWKQGKGIQDKAKSPLGVKCDAVVVGSGSGGGVAAGVLAKAGYKVLVLEKGKYFARDDLSLLEGPTFDKMYEGGGILPTAESNVLILAGATVGGGSAINWSASFKTPPHVLEEWEHDEGLTMFGKGGQYEAAMEAVLSRLAVHDPGEENWQNRLLRKGCERLGFHIAHAPRNTVEDHACGWCGFGCWNGKKQATSETWLVDAAANGAAILTSVSAEAVLSRNSNEGKKRQAVGIVASIGNGEELLFIESCVTVVSCGSLNTPVLLQRSHLDNPHIGKHLHLHPVQMMWGYFPPDGASDEVAYEGGIITSVSREVANLHRGGHGCILQCPSVHPGVYSVLTPWVSGNDFKDRMRHFSRTAHVFALARDRGSGSIGWGKYGRSISYPLDPRDNQSLVDGGEAAIRVLIAAGASEVGSHHRYGDCLSITKETTPAQVEEFLQRVRSRGVENLDPNAHAAVQSLKQW</sequence>
<dbReference type="GO" id="GO:0016020">
    <property type="term" value="C:membrane"/>
    <property type="evidence" value="ECO:0007669"/>
    <property type="project" value="UniProtKB-SubCell"/>
</dbReference>
<dbReference type="PIRSF" id="PIRSF028937">
    <property type="entry name" value="Lg_Ch_AO"/>
    <property type="match status" value="1"/>
</dbReference>
<keyword evidence="3 6" id="KW-0274">FAD</keyword>
<accession>A0A9D4UX37</accession>
<feature type="domain" description="Glucose-methanol-choline oxidoreductase N-terminal" evidence="7">
    <location>
        <begin position="291"/>
        <end position="508"/>
    </location>
</feature>
<evidence type="ECO:0000259" key="7">
    <source>
        <dbReference type="Pfam" id="PF00732"/>
    </source>
</evidence>
<keyword evidence="2" id="KW-0285">Flavoprotein</keyword>
<dbReference type="Gene3D" id="3.50.50.60">
    <property type="entry name" value="FAD/NAD(P)-binding domain"/>
    <property type="match status" value="1"/>
</dbReference>
<dbReference type="SUPFAM" id="SSF51905">
    <property type="entry name" value="FAD/NAD(P)-binding domain"/>
    <property type="match status" value="1"/>
</dbReference>
<comment type="subcellular location">
    <subcellularLocation>
        <location evidence="5">Membrane</location>
    </subcellularLocation>
</comment>
<keyword evidence="5" id="KW-0472">Membrane</keyword>
<keyword evidence="4 5" id="KW-0560">Oxidoreductase</keyword>
<dbReference type="InterPro" id="IPR000172">
    <property type="entry name" value="GMC_OxRdtase_N"/>
</dbReference>
<feature type="binding site" evidence="6">
    <location>
        <begin position="244"/>
        <end position="259"/>
    </location>
    <ligand>
        <name>FAD</name>
        <dbReference type="ChEBI" id="CHEBI:57692"/>
    </ligand>
</feature>
<dbReference type="Proteomes" id="UP000886520">
    <property type="component" value="Chromosome 9"/>
</dbReference>
<evidence type="ECO:0000256" key="5">
    <source>
        <dbReference type="PIRNR" id="PIRNR028937"/>
    </source>
</evidence>
<comment type="function">
    <text evidence="5">Long-chain fatty alcohol oxidase involved in the omega-oxidation pathway of lipid degradation.</text>
</comment>
<comment type="catalytic activity">
    <reaction evidence="5">
        <text>a long-chain primary fatty alcohol + O2 = a long-chain fatty aldehyde + H2O2</text>
        <dbReference type="Rhea" id="RHEA:22756"/>
        <dbReference type="ChEBI" id="CHEBI:15379"/>
        <dbReference type="ChEBI" id="CHEBI:16240"/>
        <dbReference type="ChEBI" id="CHEBI:17176"/>
        <dbReference type="ChEBI" id="CHEBI:77396"/>
        <dbReference type="EC" id="1.1.3.20"/>
    </reaction>
</comment>
<dbReference type="InterPro" id="IPR036188">
    <property type="entry name" value="FAD/NAD-bd_sf"/>
</dbReference>
<evidence type="ECO:0000256" key="3">
    <source>
        <dbReference type="ARBA" id="ARBA00022827"/>
    </source>
</evidence>
<evidence type="ECO:0000256" key="4">
    <source>
        <dbReference type="ARBA" id="ARBA00023002"/>
    </source>
</evidence>
<keyword evidence="9" id="KW-1185">Reference proteome</keyword>
<reference evidence="8" key="1">
    <citation type="submission" date="2021-01" db="EMBL/GenBank/DDBJ databases">
        <title>Adiantum capillus-veneris genome.</title>
        <authorList>
            <person name="Fang Y."/>
            <person name="Liao Q."/>
        </authorList>
    </citation>
    <scope>NUCLEOTIDE SEQUENCE</scope>
    <source>
        <strain evidence="8">H3</strain>
        <tissue evidence="8">Leaf</tissue>
    </source>
</reference>
<protein>
    <recommendedName>
        <fullName evidence="5">Long-chain-alcohol oxidase</fullName>
        <ecNumber evidence="5">1.1.3.20</ecNumber>
    </recommendedName>
</protein>
<dbReference type="PANTHER" id="PTHR46056:SF12">
    <property type="entry name" value="LONG-CHAIN-ALCOHOL OXIDASE"/>
    <property type="match status" value="1"/>
</dbReference>
<dbReference type="PANTHER" id="PTHR46056">
    <property type="entry name" value="LONG-CHAIN-ALCOHOL OXIDASE"/>
    <property type="match status" value="1"/>
</dbReference>
<dbReference type="Pfam" id="PF00732">
    <property type="entry name" value="GMC_oxred_N"/>
    <property type="match status" value="1"/>
</dbReference>
<dbReference type="GO" id="GO:0046577">
    <property type="term" value="F:long-chain-alcohol oxidase activity"/>
    <property type="evidence" value="ECO:0007669"/>
    <property type="project" value="UniProtKB-EC"/>
</dbReference>
<dbReference type="GO" id="GO:0050660">
    <property type="term" value="F:flavin adenine dinucleotide binding"/>
    <property type="evidence" value="ECO:0007669"/>
    <property type="project" value="InterPro"/>
</dbReference>
<evidence type="ECO:0000256" key="1">
    <source>
        <dbReference type="ARBA" id="ARBA00010790"/>
    </source>
</evidence>
<dbReference type="AlphaFoldDB" id="A0A9D4UX37"/>
<comment type="caution">
    <text evidence="8">The sequence shown here is derived from an EMBL/GenBank/DDBJ whole genome shotgun (WGS) entry which is preliminary data.</text>
</comment>
<proteinExistence type="inferred from homology"/>
<organism evidence="8 9">
    <name type="scientific">Adiantum capillus-veneris</name>
    <name type="common">Maidenhair fern</name>
    <dbReference type="NCBI Taxonomy" id="13818"/>
    <lineage>
        <taxon>Eukaryota</taxon>
        <taxon>Viridiplantae</taxon>
        <taxon>Streptophyta</taxon>
        <taxon>Embryophyta</taxon>
        <taxon>Tracheophyta</taxon>
        <taxon>Polypodiopsida</taxon>
        <taxon>Polypodiidae</taxon>
        <taxon>Polypodiales</taxon>
        <taxon>Pteridineae</taxon>
        <taxon>Pteridaceae</taxon>
        <taxon>Vittarioideae</taxon>
        <taxon>Adiantum</taxon>
    </lineage>
</organism>
<gene>
    <name evidence="8" type="ORF">GOP47_0009438</name>
</gene>
<evidence type="ECO:0000313" key="8">
    <source>
        <dbReference type="EMBL" id="KAI5075362.1"/>
    </source>
</evidence>
<comment type="similarity">
    <text evidence="1 5">Belongs to the GMC oxidoreductase family.</text>
</comment>
<dbReference type="EC" id="1.1.3.20" evidence="5"/>
<dbReference type="EMBL" id="JABFUD020000009">
    <property type="protein sequence ID" value="KAI5075362.1"/>
    <property type="molecule type" value="Genomic_DNA"/>
</dbReference>
<name>A0A9D4UX37_ADICA</name>
<evidence type="ECO:0000313" key="9">
    <source>
        <dbReference type="Proteomes" id="UP000886520"/>
    </source>
</evidence>
<dbReference type="OrthoDB" id="269227at2759"/>
<dbReference type="InterPro" id="IPR012400">
    <property type="entry name" value="Long_Oxdase"/>
</dbReference>